<sequence>MSILRLFITTSNITTTTGNQYRRICILTATQHLITNHTKHQEQHTAATFDNINSPTPLRHHVGLLSNDLSNGQKGPYTVLKSTPIFQS</sequence>
<accession>A0A9Q4QTJ5</accession>
<dbReference type="AlphaFoldDB" id="A0A9Q4QTJ5"/>
<evidence type="ECO:0000313" key="1">
    <source>
        <dbReference type="EMBL" id="MRU24582.1"/>
    </source>
</evidence>
<dbReference type="EMBL" id="VDCJ01000352">
    <property type="protein sequence ID" value="MRU24582.1"/>
    <property type="molecule type" value="Genomic_DNA"/>
</dbReference>
<protein>
    <submittedName>
        <fullName evidence="1">Uncharacterized protein</fullName>
    </submittedName>
</protein>
<reference evidence="1" key="2">
    <citation type="journal article" date="2020" name="Appl. Environ. Microbiol.">
        <title>Multiple intercontinental introductions associated with the emergence of a plant pathogen in Europe.</title>
        <authorList>
            <person name="Landa B.B."/>
            <person name="Castillo A.I."/>
            <person name="Giampetruzzi A."/>
            <person name="Kahn A."/>
            <person name="Roman-Ecija M."/>
            <person name="Velasco-Amo M.P."/>
            <person name="Navas-Cortes J.A."/>
            <person name="Marco-Noales E."/>
            <person name="Barbe S."/>
            <person name="Moralejo E."/>
            <person name="Coletta-Filho H.D."/>
            <person name="Saldarelli P."/>
            <person name="Saponari M."/>
            <person name="Almeida R.P.P."/>
        </authorList>
    </citation>
    <scope>NUCLEOTIDE SEQUENCE</scope>
    <source>
        <strain evidence="1">XYL1981</strain>
    </source>
</reference>
<name>A0A9Q4QTJ5_XYLFS</name>
<dbReference type="Proteomes" id="UP000474061">
    <property type="component" value="Unassembled WGS sequence"/>
</dbReference>
<organism evidence="1 2">
    <name type="scientific">Xylella fastidiosa subsp. multiplex</name>
    <dbReference type="NCBI Taxonomy" id="644357"/>
    <lineage>
        <taxon>Bacteria</taxon>
        <taxon>Pseudomonadati</taxon>
        <taxon>Pseudomonadota</taxon>
        <taxon>Gammaproteobacteria</taxon>
        <taxon>Lysobacterales</taxon>
        <taxon>Lysobacteraceae</taxon>
        <taxon>Xylella</taxon>
    </lineage>
</organism>
<evidence type="ECO:0000313" key="2">
    <source>
        <dbReference type="Proteomes" id="UP000474061"/>
    </source>
</evidence>
<gene>
    <name evidence="1" type="ORF">FG476_11130</name>
</gene>
<comment type="caution">
    <text evidence="1">The sequence shown here is derived from an EMBL/GenBank/DDBJ whole genome shotgun (WGS) entry which is preliminary data.</text>
</comment>
<reference evidence="1" key="1">
    <citation type="submission" date="2019-05" db="EMBL/GenBank/DDBJ databases">
        <authorList>
            <person name="Castillo A."/>
            <person name="Giampetruzzi A."/>
            <person name="Landa B."/>
            <person name="Saponari M."/>
            <person name="Almeida R.P.P."/>
            <person name="Moralejo E."/>
            <person name="Marco-Noales E."/>
            <person name="Velasco-Amo M.P."/>
            <person name="Roman-Ecija M."/>
            <person name="Navarro I."/>
            <person name="Monterde A."/>
            <person name="Barbe S."/>
        </authorList>
    </citation>
    <scope>NUCLEOTIDE SEQUENCE</scope>
    <source>
        <strain evidence="1">XYL1981</strain>
    </source>
</reference>
<proteinExistence type="predicted"/>